<gene>
    <name evidence="5 6" type="primary">LOC108627695</name>
</gene>
<organism evidence="4 6">
    <name type="scientific">Ceratina calcarata</name>
    <dbReference type="NCBI Taxonomy" id="156304"/>
    <lineage>
        <taxon>Eukaryota</taxon>
        <taxon>Metazoa</taxon>
        <taxon>Ecdysozoa</taxon>
        <taxon>Arthropoda</taxon>
        <taxon>Hexapoda</taxon>
        <taxon>Insecta</taxon>
        <taxon>Pterygota</taxon>
        <taxon>Neoptera</taxon>
        <taxon>Endopterygota</taxon>
        <taxon>Hymenoptera</taxon>
        <taxon>Apocrita</taxon>
        <taxon>Aculeata</taxon>
        <taxon>Apoidea</taxon>
        <taxon>Anthophila</taxon>
        <taxon>Apidae</taxon>
        <taxon>Ceratina</taxon>
        <taxon>Zadontomerus</taxon>
    </lineage>
</organism>
<name>A0AAJ7S5G6_9HYME</name>
<feature type="compositionally biased region" description="Basic residues" evidence="1">
    <location>
        <begin position="254"/>
        <end position="265"/>
    </location>
</feature>
<evidence type="ECO:0000313" key="5">
    <source>
        <dbReference type="RefSeq" id="XP_026671834.1"/>
    </source>
</evidence>
<dbReference type="InterPro" id="IPR013106">
    <property type="entry name" value="Ig_V-set"/>
</dbReference>
<feature type="compositionally biased region" description="Basic and acidic residues" evidence="1">
    <location>
        <begin position="232"/>
        <end position="253"/>
    </location>
</feature>
<feature type="domain" description="Ig-like" evidence="3">
    <location>
        <begin position="33"/>
        <end position="126"/>
    </location>
</feature>
<dbReference type="InterPro" id="IPR007110">
    <property type="entry name" value="Ig-like_dom"/>
</dbReference>
<accession>A0AAJ7S5G6</accession>
<feature type="region of interest" description="Disordered" evidence="1">
    <location>
        <begin position="188"/>
        <end position="281"/>
    </location>
</feature>
<keyword evidence="4" id="KW-1185">Reference proteome</keyword>
<feature type="chain" id="PRO_5044709217" evidence="2">
    <location>
        <begin position="19"/>
        <end position="281"/>
    </location>
</feature>
<dbReference type="PROSITE" id="PS50835">
    <property type="entry name" value="IG_LIKE"/>
    <property type="match status" value="1"/>
</dbReference>
<dbReference type="AlphaFoldDB" id="A0AAJ7S5G6"/>
<evidence type="ECO:0000313" key="4">
    <source>
        <dbReference type="Proteomes" id="UP000694925"/>
    </source>
</evidence>
<keyword evidence="2" id="KW-0732">Signal</keyword>
<feature type="signal peptide" evidence="2">
    <location>
        <begin position="1"/>
        <end position="18"/>
    </location>
</feature>
<dbReference type="PANTHER" id="PTHR21261">
    <property type="entry name" value="BEAT PROTEIN"/>
    <property type="match status" value="1"/>
</dbReference>
<dbReference type="GeneID" id="108627695"/>
<dbReference type="RefSeq" id="XP_026671834.1">
    <property type="nucleotide sequence ID" value="XM_026816033.1"/>
</dbReference>
<dbReference type="RefSeq" id="XP_026671835.1">
    <property type="nucleotide sequence ID" value="XM_026816034.1"/>
</dbReference>
<proteinExistence type="predicted"/>
<sequence>MDLTLFLIAVLLGQEVAGLKLLRITVPAYSVRGKNALLECRYDLEKDKLYSISWYKDHEEFYRYVPKSELTKHTYRVEGVKVDRRRSDHQQVLLQDVSLHSSGQYKCEVSAEAPSFNSVSAEANMEVLGEARHGNGVRGTRTLLGDIQFTTSAGAGSHRRRQNKRQVRGDHGIELELGRAVRRNSEHGVFCGGTREQRGAFRLPDGGQRSAVTATATGLGKRATNAAGRAPAGREEEADPAREEDQRSNDRRPIGRSRRERGNRRPRPEQESVLDRISTAP</sequence>
<protein>
    <submittedName>
        <fullName evidence="5 6">Uncharacterized protein LOC108627695 isoform X1</fullName>
    </submittedName>
</protein>
<dbReference type="SUPFAM" id="SSF48726">
    <property type="entry name" value="Immunoglobulin"/>
    <property type="match status" value="1"/>
</dbReference>
<dbReference type="Proteomes" id="UP000694925">
    <property type="component" value="Unplaced"/>
</dbReference>
<evidence type="ECO:0000256" key="2">
    <source>
        <dbReference type="SAM" id="SignalP"/>
    </source>
</evidence>
<evidence type="ECO:0000313" key="6">
    <source>
        <dbReference type="RefSeq" id="XP_026671835.1"/>
    </source>
</evidence>
<dbReference type="FunFam" id="2.60.40.10:FF:000437">
    <property type="entry name" value="Beat-IIIc, isoform A"/>
    <property type="match status" value="1"/>
</dbReference>
<dbReference type="InterPro" id="IPR013783">
    <property type="entry name" value="Ig-like_fold"/>
</dbReference>
<dbReference type="Pfam" id="PF07686">
    <property type="entry name" value="V-set"/>
    <property type="match status" value="1"/>
</dbReference>
<evidence type="ECO:0000259" key="3">
    <source>
        <dbReference type="PROSITE" id="PS50835"/>
    </source>
</evidence>
<dbReference type="InterPro" id="IPR036179">
    <property type="entry name" value="Ig-like_dom_sf"/>
</dbReference>
<evidence type="ECO:0000256" key="1">
    <source>
        <dbReference type="SAM" id="MobiDB-lite"/>
    </source>
</evidence>
<feature type="region of interest" description="Disordered" evidence="1">
    <location>
        <begin position="150"/>
        <end position="171"/>
    </location>
</feature>
<dbReference type="Gene3D" id="2.60.40.10">
    <property type="entry name" value="Immunoglobulins"/>
    <property type="match status" value="1"/>
</dbReference>
<dbReference type="PANTHER" id="PTHR21261:SF14">
    <property type="entry name" value="BEATEN PATH IV, ISOFORM B"/>
    <property type="match status" value="1"/>
</dbReference>
<feature type="compositionally biased region" description="Basic residues" evidence="1">
    <location>
        <begin position="157"/>
        <end position="166"/>
    </location>
</feature>
<reference evidence="5 6" key="1">
    <citation type="submission" date="2025-04" db="UniProtKB">
        <authorList>
            <consortium name="RefSeq"/>
        </authorList>
    </citation>
    <scope>IDENTIFICATION</scope>
    <source>
        <tissue evidence="5 6">Whole body</tissue>
    </source>
</reference>